<dbReference type="SUPFAM" id="SSF47923">
    <property type="entry name" value="Ypt/Rab-GAP domain of gyp1p"/>
    <property type="match status" value="2"/>
</dbReference>
<keyword evidence="3" id="KW-1185">Reference proteome</keyword>
<dbReference type="InterPro" id="IPR035969">
    <property type="entry name" value="Rab-GAP_TBC_sf"/>
</dbReference>
<dbReference type="Gene3D" id="1.10.8.270">
    <property type="entry name" value="putative rabgap domain of human tbc1 domain family member 14 like domains"/>
    <property type="match status" value="1"/>
</dbReference>
<accession>A0A6P8JA66</accession>
<dbReference type="Proteomes" id="UP000515163">
    <property type="component" value="Unplaced"/>
</dbReference>
<dbReference type="OrthoDB" id="10264062at2759"/>
<organism evidence="3 4">
    <name type="scientific">Actinia tenebrosa</name>
    <name type="common">Australian red waratah sea anemone</name>
    <dbReference type="NCBI Taxonomy" id="6105"/>
    <lineage>
        <taxon>Eukaryota</taxon>
        <taxon>Metazoa</taxon>
        <taxon>Cnidaria</taxon>
        <taxon>Anthozoa</taxon>
        <taxon>Hexacorallia</taxon>
        <taxon>Actiniaria</taxon>
        <taxon>Actiniidae</taxon>
        <taxon>Actinia</taxon>
    </lineage>
</organism>
<sequence>MSTTSCFQDRDAIRVKALLENVKGRELRCFAVDPNITSFENLSQLLKRAFQLSGEFEISYQLPQSSDTGKRPDVFVSLTSDFDLDAAFLSASLPYLSLRVDPLLRPDEENDWAILNISEAPPTNNVLSSKLTPSVPFHISIKHQMEKTLNQITKALTTPTKKGPLKDSDWYHFLDCEGRLIHTEEFVSWVFQCGVVPSLRKEVWPHLLHVFPPDLTSDERERYLLMKSQVFWHLKSEWQTRDPKDIESLSHMIRKDVVRTDKACPYFDVPEDHPNIESLFNILMTYAIVNPDVSYVQGMSDLASPLLVVLNDEAIAYTCFCSLMYRMKTHFLLDSKAMSQKFEHLSLLVQRTDPELYKYLVNIGAEDMFFCYRWLLLDLKREFQFTDSLNIMEVIWSTTSPFGSQGMSSETFNSAAKTVRNKCENFKNDNIVCDIGLEPEEEDEDLEDSFTMINNFNGSDTPEANLIQIPGPYELGSGNPFALFICLAILLLHKDYCFQKKMDYNALAMYFDKMLRKHDLSRTLAKARVLYMEYLEVFNANNKPEECSEIKEESNPSSFWLEDKAIEVPQQLGQFIQC</sequence>
<reference evidence="4" key="1">
    <citation type="submission" date="2025-08" db="UniProtKB">
        <authorList>
            <consortium name="RefSeq"/>
        </authorList>
    </citation>
    <scope>IDENTIFICATION</scope>
    <source>
        <tissue evidence="4">Tentacle</tissue>
    </source>
</reference>
<dbReference type="Gene3D" id="1.10.472.80">
    <property type="entry name" value="Ypt/Rab-GAP domain of gyp1p, domain 3"/>
    <property type="match status" value="1"/>
</dbReference>
<dbReference type="GeneID" id="116307567"/>
<dbReference type="InParanoid" id="A0A6P8JA66"/>
<gene>
    <name evidence="4" type="primary">LOC116307567</name>
</gene>
<dbReference type="SMART" id="SM00164">
    <property type="entry name" value="TBC"/>
    <property type="match status" value="1"/>
</dbReference>
<keyword evidence="1" id="KW-0343">GTPase activation</keyword>
<dbReference type="GO" id="GO:0005096">
    <property type="term" value="F:GTPase activator activity"/>
    <property type="evidence" value="ECO:0007669"/>
    <property type="project" value="UniProtKB-KW"/>
</dbReference>
<dbReference type="PANTHER" id="PTHR22957:SF333">
    <property type="entry name" value="TBC1 DOMAIN FAMILY MEMBER 25"/>
    <property type="match status" value="1"/>
</dbReference>
<dbReference type="PANTHER" id="PTHR22957">
    <property type="entry name" value="TBC1 DOMAIN FAMILY MEMBER GTPASE-ACTIVATING PROTEIN"/>
    <property type="match status" value="1"/>
</dbReference>
<evidence type="ECO:0000313" key="3">
    <source>
        <dbReference type="Proteomes" id="UP000515163"/>
    </source>
</evidence>
<dbReference type="Pfam" id="PF00566">
    <property type="entry name" value="RabGAP-TBC"/>
    <property type="match status" value="1"/>
</dbReference>
<dbReference type="KEGG" id="aten:116307567"/>
<dbReference type="FunCoup" id="A0A6P8JA66">
    <property type="interactions" value="888"/>
</dbReference>
<name>A0A6P8JA66_ACTTE</name>
<proteinExistence type="predicted"/>
<dbReference type="AlphaFoldDB" id="A0A6P8JA66"/>
<protein>
    <submittedName>
        <fullName evidence="4">TBC1 domain family member 25-like</fullName>
    </submittedName>
</protein>
<dbReference type="InterPro" id="IPR000195">
    <property type="entry name" value="Rab-GAP-TBC_dom"/>
</dbReference>
<evidence type="ECO:0000313" key="4">
    <source>
        <dbReference type="RefSeq" id="XP_031573715.1"/>
    </source>
</evidence>
<feature type="domain" description="Rab-GAP TBC" evidence="2">
    <location>
        <begin position="194"/>
        <end position="399"/>
    </location>
</feature>
<evidence type="ECO:0000256" key="1">
    <source>
        <dbReference type="ARBA" id="ARBA00022468"/>
    </source>
</evidence>
<dbReference type="PROSITE" id="PS50086">
    <property type="entry name" value="TBC_RABGAP"/>
    <property type="match status" value="1"/>
</dbReference>
<dbReference type="RefSeq" id="XP_031573715.1">
    <property type="nucleotide sequence ID" value="XM_031717855.1"/>
</dbReference>
<evidence type="ECO:0000259" key="2">
    <source>
        <dbReference type="PROSITE" id="PS50086"/>
    </source>
</evidence>